<dbReference type="Proteomes" id="UP000008808">
    <property type="component" value="Chromosome"/>
</dbReference>
<accession>Q2N8S4</accession>
<evidence type="ECO:0000313" key="2">
    <source>
        <dbReference type="Proteomes" id="UP000008808"/>
    </source>
</evidence>
<organism evidence="1 2">
    <name type="scientific">Erythrobacter litoralis (strain HTCC2594)</name>
    <dbReference type="NCBI Taxonomy" id="314225"/>
    <lineage>
        <taxon>Bacteria</taxon>
        <taxon>Pseudomonadati</taxon>
        <taxon>Pseudomonadota</taxon>
        <taxon>Alphaproteobacteria</taxon>
        <taxon>Sphingomonadales</taxon>
        <taxon>Erythrobacteraceae</taxon>
        <taxon>Erythrobacter/Porphyrobacter group</taxon>
        <taxon>Erythrobacter</taxon>
    </lineage>
</organism>
<name>Q2N8S4_ERYLH</name>
<keyword evidence="2" id="KW-1185">Reference proteome</keyword>
<sequence>MKIADQAHHRLGVAIGRCETSEDQHRFAARAVAGNGEKGRLARNAIEQPLRLIARRPQCIAGIGRGQRLRCLRHRFLDQPALQVIVRRRRLAGGRD</sequence>
<evidence type="ECO:0000313" key="1">
    <source>
        <dbReference type="EMBL" id="ABC63917.1"/>
    </source>
</evidence>
<protein>
    <submittedName>
        <fullName evidence="1">Uncharacterized protein</fullName>
    </submittedName>
</protein>
<dbReference type="AlphaFoldDB" id="Q2N8S4"/>
<dbReference type="HOGENOM" id="CLU_2355434_0_0_5"/>
<gene>
    <name evidence="1" type="ordered locus">ELI_09125</name>
</gene>
<reference evidence="2" key="1">
    <citation type="journal article" date="2009" name="J. Bacteriol.">
        <title>Complete genome sequence of Erythrobacter litoralis HTCC2594.</title>
        <authorList>
            <person name="Oh H.M."/>
            <person name="Giovannoni S.J."/>
            <person name="Ferriera S."/>
            <person name="Johnson J."/>
            <person name="Cho J.C."/>
        </authorList>
    </citation>
    <scope>NUCLEOTIDE SEQUENCE [LARGE SCALE GENOMIC DNA]</scope>
    <source>
        <strain evidence="2">HTCC2594</strain>
    </source>
</reference>
<dbReference type="KEGG" id="eli:ELI_09125"/>
<dbReference type="EMBL" id="CP000157">
    <property type="protein sequence ID" value="ABC63917.1"/>
    <property type="molecule type" value="Genomic_DNA"/>
</dbReference>
<proteinExistence type="predicted"/>